<dbReference type="EMBL" id="FMBE01000014">
    <property type="protein sequence ID" value="SCC53724.1"/>
    <property type="molecule type" value="Genomic_DNA"/>
</dbReference>
<reference evidence="2" key="1">
    <citation type="submission" date="2016-08" db="EMBL/GenBank/DDBJ databases">
        <authorList>
            <person name="Loux V."/>
            <person name="Rue O."/>
        </authorList>
    </citation>
    <scope>NUCLEOTIDE SEQUENCE [LARGE SCALE GENOMIC DNA]</scope>
    <source>
        <strain evidence="2">INRA Bc05-F1</strain>
    </source>
</reference>
<proteinExistence type="predicted"/>
<dbReference type="AlphaFoldDB" id="A0A1C4FD06"/>
<organism evidence="1 2">
    <name type="scientific">Bacillus wiedmannii</name>
    <dbReference type="NCBI Taxonomy" id="1890302"/>
    <lineage>
        <taxon>Bacteria</taxon>
        <taxon>Bacillati</taxon>
        <taxon>Bacillota</taxon>
        <taxon>Bacilli</taxon>
        <taxon>Bacillales</taxon>
        <taxon>Bacillaceae</taxon>
        <taxon>Bacillus</taxon>
        <taxon>Bacillus cereus group</taxon>
    </lineage>
</organism>
<gene>
    <name evidence="1" type="ORF">BC05F1_04277</name>
</gene>
<dbReference type="Proteomes" id="UP000196052">
    <property type="component" value="Unassembled WGS sequence"/>
</dbReference>
<protein>
    <submittedName>
        <fullName evidence="1">Uncharacterized protein</fullName>
    </submittedName>
</protein>
<accession>A0A1C4FD06</accession>
<evidence type="ECO:0000313" key="1">
    <source>
        <dbReference type="EMBL" id="SCC53724.1"/>
    </source>
</evidence>
<evidence type="ECO:0000313" key="2">
    <source>
        <dbReference type="Proteomes" id="UP000196052"/>
    </source>
</evidence>
<name>A0A1C4FD06_9BACI</name>
<dbReference type="RefSeq" id="WP_088123126.1">
    <property type="nucleotide sequence ID" value="NZ_FMBE01000014.1"/>
</dbReference>
<sequence>MVEIIYEEELNWDLKKYNYLNELQDLKIFECKYPLKLNVKGTTKYLSTIIDANIRENNSKLELQLFFTNQEFVKIKITLLSNENITEYDLKYFYLDYIKGALFDLRDKDKQKFTIRNYRVMHNTSSLKSSCKVNGKNKFIFGPLFEMDRDEPLTEHILYFDIEVEAKNIDKARTIAYNRTSELSTYLSVVFDVGIADYRSGYNHFIERTSKDVRTRRLRTGFVDNDLSLVVKNNFSDLATLGDALKNNRSGFINYSTVQEPTEVITERVGSSESVNEIFMKHRLYKVKMKKEALSEDFDLNAVHYPGKEIKIPNFIGTFFKGIDALSENNKSTYIYLRNACRLYNLSLIVYRFSPSSHIAYLVAAIEALSKSEEKSFSEFVRYYVKDADNAFLDFLYGNVRSGHFHSGQFPFMEYDVEINNPIDTRLFEGRNDLLKAKSLLRNTFANWIKVHLIK</sequence>